<dbReference type="Ensembl" id="ENSCVAT00000024224.1">
    <property type="protein sequence ID" value="ENSCVAP00000015647.1"/>
    <property type="gene ID" value="ENSCVAG00000018481.1"/>
</dbReference>
<evidence type="ECO:0000256" key="4">
    <source>
        <dbReference type="SAM" id="Coils"/>
    </source>
</evidence>
<dbReference type="AlphaFoldDB" id="A0A3Q2DA53"/>
<feature type="domain" description="AIG1-type G" evidence="6">
    <location>
        <begin position="438"/>
        <end position="637"/>
    </location>
</feature>
<evidence type="ECO:0000259" key="6">
    <source>
        <dbReference type="PROSITE" id="PS51720"/>
    </source>
</evidence>
<dbReference type="OMA" id="EQCNDFR"/>
<dbReference type="GeneID" id="107084660"/>
<keyword evidence="2" id="KW-0547">Nucleotide-binding</keyword>
<evidence type="ECO:0000313" key="7">
    <source>
        <dbReference type="Ensembl" id="ENSCVAP00000015647.1"/>
    </source>
</evidence>
<dbReference type="PROSITE" id="PS51720">
    <property type="entry name" value="G_AIG1"/>
    <property type="match status" value="1"/>
</dbReference>
<name>A0A3Q2DA53_CYPVA</name>
<dbReference type="GO" id="GO:0005525">
    <property type="term" value="F:GTP binding"/>
    <property type="evidence" value="ECO:0007669"/>
    <property type="project" value="UniProtKB-KW"/>
</dbReference>
<dbReference type="PANTHER" id="PTHR10903:SF170">
    <property type="entry name" value="GTPASE IMAP FAMILY MEMBER 7"/>
    <property type="match status" value="1"/>
</dbReference>
<dbReference type="OrthoDB" id="8954335at2759"/>
<keyword evidence="8" id="KW-1185">Reference proteome</keyword>
<evidence type="ECO:0000256" key="1">
    <source>
        <dbReference type="ARBA" id="ARBA00008535"/>
    </source>
</evidence>
<dbReference type="PANTHER" id="PTHR10903">
    <property type="entry name" value="GTPASE, IMAP FAMILY MEMBER-RELATED"/>
    <property type="match status" value="1"/>
</dbReference>
<keyword evidence="4" id="KW-0175">Coiled coil</keyword>
<reference evidence="7" key="1">
    <citation type="submission" date="2025-05" db="UniProtKB">
        <authorList>
            <consortium name="Ensembl"/>
        </authorList>
    </citation>
    <scope>IDENTIFICATION</scope>
</reference>
<protein>
    <submittedName>
        <fullName evidence="7">GTPase IMAP family member 8-like</fullName>
    </submittedName>
</protein>
<evidence type="ECO:0000256" key="2">
    <source>
        <dbReference type="ARBA" id="ARBA00022741"/>
    </source>
</evidence>
<dbReference type="Gene3D" id="3.40.50.300">
    <property type="entry name" value="P-loop containing nucleotide triphosphate hydrolases"/>
    <property type="match status" value="3"/>
</dbReference>
<dbReference type="SUPFAM" id="SSF52540">
    <property type="entry name" value="P-loop containing nucleoside triphosphate hydrolases"/>
    <property type="match status" value="1"/>
</dbReference>
<dbReference type="Ensembl" id="ENSCVAT00000023800.1">
    <property type="protein sequence ID" value="ENSCVAP00000030152.1"/>
    <property type="gene ID" value="ENSCVAG00000018481.1"/>
</dbReference>
<keyword evidence="3" id="KW-0342">GTP-binding</keyword>
<dbReference type="FunFam" id="3.40.50.300:FF:000366">
    <property type="entry name" value="GTPase, IMAP family member 2"/>
    <property type="match status" value="1"/>
</dbReference>
<dbReference type="Pfam" id="PF04548">
    <property type="entry name" value="AIG1"/>
    <property type="match status" value="3"/>
</dbReference>
<proteinExistence type="inferred from homology"/>
<evidence type="ECO:0000256" key="3">
    <source>
        <dbReference type="ARBA" id="ARBA00023134"/>
    </source>
</evidence>
<dbReference type="GeneTree" id="ENSGT00940000164100"/>
<evidence type="ECO:0000313" key="8">
    <source>
        <dbReference type="Proteomes" id="UP000265020"/>
    </source>
</evidence>
<dbReference type="InterPro" id="IPR045058">
    <property type="entry name" value="GIMA/IAN/Toc"/>
</dbReference>
<feature type="region of interest" description="Disordered" evidence="5">
    <location>
        <begin position="785"/>
        <end position="808"/>
    </location>
</feature>
<evidence type="ECO:0000256" key="5">
    <source>
        <dbReference type="SAM" id="MobiDB-lite"/>
    </source>
</evidence>
<feature type="coiled-coil region" evidence="4">
    <location>
        <begin position="645"/>
        <end position="731"/>
    </location>
</feature>
<organism evidence="7 8">
    <name type="scientific">Cyprinodon variegatus</name>
    <name type="common">Sheepshead minnow</name>
    <dbReference type="NCBI Taxonomy" id="28743"/>
    <lineage>
        <taxon>Eukaryota</taxon>
        <taxon>Metazoa</taxon>
        <taxon>Chordata</taxon>
        <taxon>Craniata</taxon>
        <taxon>Vertebrata</taxon>
        <taxon>Euteleostomi</taxon>
        <taxon>Actinopterygii</taxon>
        <taxon>Neopterygii</taxon>
        <taxon>Teleostei</taxon>
        <taxon>Neoteleostei</taxon>
        <taxon>Acanthomorphata</taxon>
        <taxon>Ovalentaria</taxon>
        <taxon>Atherinomorphae</taxon>
        <taxon>Cyprinodontiformes</taxon>
        <taxon>Cyprinodontidae</taxon>
        <taxon>Cyprinodon</taxon>
    </lineage>
</organism>
<comment type="similarity">
    <text evidence="1">Belongs to the TRAFAC class TrmE-Era-EngA-EngB-Septin-like GTPase superfamily. AIG1/Toc34/Toc159-like paraseptin GTPase family. IAN subfamily.</text>
</comment>
<dbReference type="CDD" id="cd01852">
    <property type="entry name" value="AIG1"/>
    <property type="match status" value="1"/>
</dbReference>
<accession>A0A3Q2DA53</accession>
<dbReference type="InterPro" id="IPR027417">
    <property type="entry name" value="P-loop_NTPase"/>
</dbReference>
<dbReference type="InterPro" id="IPR006703">
    <property type="entry name" value="G_AIG1"/>
</dbReference>
<dbReference type="RefSeq" id="XP_015230073.1">
    <property type="nucleotide sequence ID" value="XM_015374587.1"/>
</dbReference>
<feature type="region of interest" description="Disordered" evidence="5">
    <location>
        <begin position="413"/>
        <end position="436"/>
    </location>
</feature>
<sequence length="971" mass="114062">MATSSVTDLRIVILGKNEDDKTALSNFLTDGTPYSSQKEKSFDVLYGEWRRKTFTLIKTGDILGLPVERVSHDMKTCVALCPPGPNVLLLLANPSDFTKSDRQNLKFVLSFFGTEAFNCAIVITSEDDQGSSFTINQLVADCGQRIHKMNFHQRQYSVNELQGLMKRIENIVRENKGRYLTFPEDMELISEPKSVKPHLNLVLCGRHTSRKASVARAILRDSYCGAFGDSVDVRNQGSVFGRQVSIVELPALYKTPMETAMKESYRSLSLCEPEGVHAFILVLPLDCPDEEDKKELETIEKIFDSRITEFTMILFAVEAIFNSSKLLNFLKENRDIQEICQKCNKQFMVFNTQEEQQIHEVLHFVQVMTNVGQKSFTKNMFPKPQKLKKSNTFSCRDRPIAKLSLHRTGSAMFRESPLQDSRPQMKQNPTPLPMPESEEPLRLLLIGKTGCGKSATGNTILGRECFSSKVSQRSVTKVCQKEMGEAEGRLVTVVDTPGLFDTCLSNDQVKQELIKCISMLAPGPHVFLLVLQIGRFTQEEKDTVKLIEEFFEKSKDFIIVVFTRGDDLKNQTFDSYLNESDEYVKQLIRDCGGRYQVFNNNDQTNRSQVRELLDRVETMIQQNGGEYYTSAIFTEAEEAIQRETNKLLIEKDKELQKKKEDFKKELEYKMLNRSETFKKRQARFQQETQQSARRVKEKEEKILREEEKVMMERKQRKEEEMEKKRKDEMKQYEWDQKVECLQVNQGPVGSTLPEIALLRQSREEMRKEREAWEKERTEWWEKRYRDEKQRQEGEQQRLQKLREEHEEEKLRYELKRREEEQLRREQEERDWKEAQEMFRKQVEEIERRNYEDARKQAEQCNDFRHKYTSDVSTELEKYGKELMDLKLKHEKQTELLIKQLNTNKVHQKNFEKLQKKQEEEVKALRSSLCFNSELQIKNRMTELQKRHQDEINEWIQERVKKASERRACSIS</sequence>
<dbReference type="KEGG" id="cvg:107084660"/>
<feature type="compositionally biased region" description="Polar residues" evidence="5">
    <location>
        <begin position="418"/>
        <end position="429"/>
    </location>
</feature>
<dbReference type="Proteomes" id="UP000265020">
    <property type="component" value="Unassembled WGS sequence"/>
</dbReference>
<dbReference type="STRING" id="28743.ENSCVAP00000015647"/>